<gene>
    <name evidence="5" type="ORF">ACFL27_25990</name>
</gene>
<dbReference type="Gene3D" id="2.60.40.3800">
    <property type="match status" value="1"/>
</dbReference>
<feature type="region of interest" description="Disordered" evidence="2">
    <location>
        <begin position="1"/>
        <end position="34"/>
    </location>
</feature>
<dbReference type="Proteomes" id="UP001594351">
    <property type="component" value="Unassembled WGS sequence"/>
</dbReference>
<keyword evidence="6" id="KW-1185">Reference proteome</keyword>
<evidence type="ECO:0000313" key="6">
    <source>
        <dbReference type="Proteomes" id="UP001594351"/>
    </source>
</evidence>
<dbReference type="Pfam" id="PF08126">
    <property type="entry name" value="Propeptide_C25"/>
    <property type="match status" value="1"/>
</dbReference>
<sequence length="364" mass="41170">MRSHREPGPASRSSRKRTSTPAPKIPRDSDPSPLVYKKRQDIYTKNALFPENNMIHSEVMKMRGVDVIIVSLSPFRWNPVTKDLHIVTSCEVKVTFQGGTRHFGENRLRSRFFEPILQQHLLNYGSLPTVDFDTRQRSRNGEYEYVIIIPDDPDFLTWANVIKDFRNAQGISTGVVSLTVTGSSATEIEAYIDNIYNTWVNPPVAVLLLSDYPDSGKSYGITSPLYTGSYDTYISDNVYADVDSDELPDIVFARITAQDATDLEVMINKFIDYETSPITERDFYDKPIVAGGWQTERWFILCTEVVEGFWENVLGKVPIREYAIYSGTPGSAWSTATNTSTVVEYFGPNGLQYIPATPAHLTDW</sequence>
<evidence type="ECO:0000256" key="1">
    <source>
        <dbReference type="ARBA" id="ARBA00022729"/>
    </source>
</evidence>
<comment type="caution">
    <text evidence="5">The sequence shown here is derived from an EMBL/GenBank/DDBJ whole genome shotgun (WGS) entry which is preliminary data.</text>
</comment>
<feature type="domain" description="Gingipain propeptide" evidence="4">
    <location>
        <begin position="25"/>
        <end position="124"/>
    </location>
</feature>
<evidence type="ECO:0000313" key="5">
    <source>
        <dbReference type="EMBL" id="MFC1853649.1"/>
    </source>
</evidence>
<dbReference type="InterPro" id="IPR029030">
    <property type="entry name" value="Caspase-like_dom_sf"/>
</dbReference>
<feature type="non-terminal residue" evidence="5">
    <location>
        <position position="364"/>
    </location>
</feature>
<dbReference type="Pfam" id="PF01364">
    <property type="entry name" value="Peptidase_C25"/>
    <property type="match status" value="1"/>
</dbReference>
<proteinExistence type="predicted"/>
<dbReference type="InterPro" id="IPR001769">
    <property type="entry name" value="Gingipain"/>
</dbReference>
<evidence type="ECO:0000256" key="2">
    <source>
        <dbReference type="SAM" id="MobiDB-lite"/>
    </source>
</evidence>
<dbReference type="EMBL" id="JBHPBY010000561">
    <property type="protein sequence ID" value="MFC1853649.1"/>
    <property type="molecule type" value="Genomic_DNA"/>
</dbReference>
<dbReference type="InterPro" id="IPR038490">
    <property type="entry name" value="Gingipain_propep_sf"/>
</dbReference>
<keyword evidence="1" id="KW-0732">Signal</keyword>
<dbReference type="InterPro" id="IPR012600">
    <property type="entry name" value="Propeptide_C25"/>
</dbReference>
<protein>
    <submittedName>
        <fullName evidence="5">C25 family cysteine peptidase</fullName>
    </submittedName>
</protein>
<organism evidence="5 6">
    <name type="scientific">candidate division CSSED10-310 bacterium</name>
    <dbReference type="NCBI Taxonomy" id="2855610"/>
    <lineage>
        <taxon>Bacteria</taxon>
        <taxon>Bacteria division CSSED10-310</taxon>
    </lineage>
</organism>
<dbReference type="Gene3D" id="3.40.50.10390">
    <property type="entry name" value="Gingipain r, domain 1"/>
    <property type="match status" value="1"/>
</dbReference>
<reference evidence="5 6" key="1">
    <citation type="submission" date="2024-09" db="EMBL/GenBank/DDBJ databases">
        <title>Laminarin stimulates single cell rates of sulfate reduction while oxygen inhibits transcriptomic activity in coastal marine sediment.</title>
        <authorList>
            <person name="Lindsay M."/>
            <person name="Orcutt B."/>
            <person name="Emerson D."/>
            <person name="Stepanauskas R."/>
            <person name="D'Angelo T."/>
        </authorList>
    </citation>
    <scope>NUCLEOTIDE SEQUENCE [LARGE SCALE GENOMIC DNA]</scope>
    <source>
        <strain evidence="5">SAG AM-311-K15</strain>
    </source>
</reference>
<feature type="domain" description="Gingipain" evidence="3">
    <location>
        <begin position="145"/>
        <end position="281"/>
    </location>
</feature>
<evidence type="ECO:0000259" key="4">
    <source>
        <dbReference type="Pfam" id="PF08126"/>
    </source>
</evidence>
<accession>A0ABV6Z5E0</accession>
<evidence type="ECO:0000259" key="3">
    <source>
        <dbReference type="Pfam" id="PF01364"/>
    </source>
</evidence>
<name>A0ABV6Z5E0_UNCC1</name>
<dbReference type="InterPro" id="IPR029031">
    <property type="entry name" value="Gingipain_N_sf"/>
</dbReference>
<dbReference type="SUPFAM" id="SSF52129">
    <property type="entry name" value="Caspase-like"/>
    <property type="match status" value="1"/>
</dbReference>